<keyword evidence="1" id="KW-0812">Transmembrane</keyword>
<protein>
    <recommendedName>
        <fullName evidence="4">Lysoplasmalogenase</fullName>
    </recommendedName>
</protein>
<dbReference type="RefSeq" id="WP_204392540.1">
    <property type="nucleotide sequence ID" value="NZ_JAFBBW010000001.1"/>
</dbReference>
<name>A0ABV9R729_9MICO</name>
<comment type="caution">
    <text evidence="2">The sequence shown here is derived from an EMBL/GenBank/DDBJ whole genome shotgun (WGS) entry which is preliminary data.</text>
</comment>
<feature type="transmembrane region" description="Helical" evidence="1">
    <location>
        <begin position="111"/>
        <end position="127"/>
    </location>
</feature>
<evidence type="ECO:0000256" key="1">
    <source>
        <dbReference type="SAM" id="Phobius"/>
    </source>
</evidence>
<accession>A0ABV9R729</accession>
<keyword evidence="1" id="KW-0472">Membrane</keyword>
<gene>
    <name evidence="2" type="ORF">ACFPER_09850</name>
</gene>
<dbReference type="Proteomes" id="UP001595960">
    <property type="component" value="Unassembled WGS sequence"/>
</dbReference>
<evidence type="ECO:0000313" key="3">
    <source>
        <dbReference type="Proteomes" id="UP001595960"/>
    </source>
</evidence>
<evidence type="ECO:0000313" key="2">
    <source>
        <dbReference type="EMBL" id="MFC4829093.1"/>
    </source>
</evidence>
<keyword evidence="3" id="KW-1185">Reference proteome</keyword>
<feature type="transmembrane region" description="Helical" evidence="1">
    <location>
        <begin position="187"/>
        <end position="208"/>
    </location>
</feature>
<evidence type="ECO:0008006" key="4">
    <source>
        <dbReference type="Google" id="ProtNLM"/>
    </source>
</evidence>
<keyword evidence="1" id="KW-1133">Transmembrane helix</keyword>
<feature type="transmembrane region" description="Helical" evidence="1">
    <location>
        <begin position="61"/>
        <end position="80"/>
    </location>
</feature>
<reference evidence="3" key="1">
    <citation type="journal article" date="2019" name="Int. J. Syst. Evol. Microbiol.">
        <title>The Global Catalogue of Microorganisms (GCM) 10K type strain sequencing project: providing services to taxonomists for standard genome sequencing and annotation.</title>
        <authorList>
            <consortium name="The Broad Institute Genomics Platform"/>
            <consortium name="The Broad Institute Genome Sequencing Center for Infectious Disease"/>
            <person name="Wu L."/>
            <person name="Ma J."/>
        </authorList>
    </citation>
    <scope>NUCLEOTIDE SEQUENCE [LARGE SCALE GENOMIC DNA]</scope>
    <source>
        <strain evidence="3">CGMCC 1.12192</strain>
    </source>
</reference>
<feature type="transmembrane region" description="Helical" evidence="1">
    <location>
        <begin position="35"/>
        <end position="55"/>
    </location>
</feature>
<dbReference type="EMBL" id="JBHSJC010000001">
    <property type="protein sequence ID" value="MFC4829093.1"/>
    <property type="molecule type" value="Genomic_DNA"/>
</dbReference>
<feature type="transmembrane region" description="Helical" evidence="1">
    <location>
        <begin position="87"/>
        <end position="105"/>
    </location>
</feature>
<sequence length="209" mass="21568">MTSGPEHLDASPLRPHEELALHGERVAAPSARSSFAIVLFVAIGIASGLVALFTLGESAGIDLSLPLTAAGVAVVCYLAATATGIRWMAWAWVGISTVIVVLAELVDVPRLLALVVTGAILAAIAFARRRDEAFRQTAVALVYLVAGTLAVLVDPRLGLAIAGLALAAHAAWDVVHVRRDAVVSRSLALWCIGIDLTVGIGCLAAALLV</sequence>
<proteinExistence type="predicted"/>
<organism evidence="2 3">
    <name type="scientific">Agromyces aurantiacus</name>
    <dbReference type="NCBI Taxonomy" id="165814"/>
    <lineage>
        <taxon>Bacteria</taxon>
        <taxon>Bacillati</taxon>
        <taxon>Actinomycetota</taxon>
        <taxon>Actinomycetes</taxon>
        <taxon>Micrococcales</taxon>
        <taxon>Microbacteriaceae</taxon>
        <taxon>Agromyces</taxon>
    </lineage>
</organism>